<name>A0A917D1N1_9NOCA</name>
<evidence type="ECO:0000259" key="3">
    <source>
        <dbReference type="Pfam" id="PF13556"/>
    </source>
</evidence>
<dbReference type="RefSeq" id="WP_188544725.1">
    <property type="nucleotide sequence ID" value="NZ_BMCU01000002.1"/>
</dbReference>
<evidence type="ECO:0000256" key="1">
    <source>
        <dbReference type="ARBA" id="ARBA00006754"/>
    </source>
</evidence>
<evidence type="ECO:0000259" key="2">
    <source>
        <dbReference type="Pfam" id="PF07905"/>
    </source>
</evidence>
<dbReference type="InterPro" id="IPR025736">
    <property type="entry name" value="PucR_C-HTH_dom"/>
</dbReference>
<protein>
    <recommendedName>
        <fullName evidence="7">PucR family transcriptional regulator</fullName>
    </recommendedName>
</protein>
<reference evidence="5" key="1">
    <citation type="journal article" date="2014" name="Int. J. Syst. Evol. Microbiol.">
        <title>Complete genome sequence of Corynebacterium casei LMG S-19264T (=DSM 44701T), isolated from a smear-ripened cheese.</title>
        <authorList>
            <consortium name="US DOE Joint Genome Institute (JGI-PGF)"/>
            <person name="Walter F."/>
            <person name="Albersmeier A."/>
            <person name="Kalinowski J."/>
            <person name="Ruckert C."/>
        </authorList>
    </citation>
    <scope>NUCLEOTIDE SEQUENCE</scope>
    <source>
        <strain evidence="5">CCM 7905</strain>
    </source>
</reference>
<accession>A0A917D1N1</accession>
<dbReference type="InterPro" id="IPR041522">
    <property type="entry name" value="CdaR_GGDEF"/>
</dbReference>
<feature type="domain" description="Purine catabolism PurC-like" evidence="2">
    <location>
        <begin position="5"/>
        <end position="119"/>
    </location>
</feature>
<gene>
    <name evidence="5" type="ORF">GCM10007304_20960</name>
</gene>
<dbReference type="EMBL" id="BMCU01000002">
    <property type="protein sequence ID" value="GGG06649.1"/>
    <property type="molecule type" value="Genomic_DNA"/>
</dbReference>
<comment type="caution">
    <text evidence="5">The sequence shown here is derived from an EMBL/GenBank/DDBJ whole genome shotgun (WGS) entry which is preliminary data.</text>
</comment>
<dbReference type="Pfam" id="PF07905">
    <property type="entry name" value="PucR"/>
    <property type="match status" value="1"/>
</dbReference>
<dbReference type="PANTHER" id="PTHR33744:SF17">
    <property type="entry name" value="CONSERVED PROTEIN"/>
    <property type="match status" value="1"/>
</dbReference>
<evidence type="ECO:0008006" key="7">
    <source>
        <dbReference type="Google" id="ProtNLM"/>
    </source>
</evidence>
<comment type="similarity">
    <text evidence="1">Belongs to the CdaR family.</text>
</comment>
<dbReference type="InterPro" id="IPR042070">
    <property type="entry name" value="PucR_C-HTH_sf"/>
</dbReference>
<feature type="domain" description="CdaR GGDEF-like" evidence="4">
    <location>
        <begin position="273"/>
        <end position="385"/>
    </location>
</feature>
<evidence type="ECO:0000259" key="4">
    <source>
        <dbReference type="Pfam" id="PF17853"/>
    </source>
</evidence>
<dbReference type="Gene3D" id="1.10.10.2840">
    <property type="entry name" value="PucR C-terminal helix-turn-helix domain"/>
    <property type="match status" value="1"/>
</dbReference>
<reference evidence="5" key="2">
    <citation type="submission" date="2020-09" db="EMBL/GenBank/DDBJ databases">
        <authorList>
            <person name="Sun Q."/>
            <person name="Sedlacek I."/>
        </authorList>
    </citation>
    <scope>NUCLEOTIDE SEQUENCE</scope>
    <source>
        <strain evidence="5">CCM 7905</strain>
    </source>
</reference>
<sequence length="497" mass="53797">MRVHDLLAMPELGLDVLVPDSHRDPTIRWVVTTDMIDPSRYLTGGELVLTGLMWRTDAHDSDVFVRSIAKAGVAALAASKDGVVPPDLVDACRRHGVPLFLVAATVSFATVTETVVRQLSTGRASDLRSVLDRHRRLVATAGGSGLGPLLELVAEELGLDCAVLTPSGRVLAPTTPIPDGIRPETLARAFLTARLVPHVEQGISLFAVDGDSASRVVDWIVAFGSDWQSWPPERLALAEELVAIVALERERTDDRLGVSGRLAQQFVRSVVSGERVSEQMHLIGLDEASRYVVVAASVSGGTVRLGEVRYLLRDLLGGEPAIGVVDGEVIAVAPTSDDITAGVARAVTRLGPGLIDSDLSIGVSGVVAAGELRSAVEEARQARRLAARRTDDVRVVGHDELATLVLLLASVPDDMRQLFRSRLLDPLRVYDASHQSELIPTLATFLDCNGSWTTCSERLHLHINSVRYRIARIEELTGRDLSRLEDRVEFFLALRMT</sequence>
<evidence type="ECO:0000313" key="6">
    <source>
        <dbReference type="Proteomes" id="UP000654257"/>
    </source>
</evidence>
<evidence type="ECO:0000313" key="5">
    <source>
        <dbReference type="EMBL" id="GGG06649.1"/>
    </source>
</evidence>
<keyword evidence="6" id="KW-1185">Reference proteome</keyword>
<dbReference type="PANTHER" id="PTHR33744">
    <property type="entry name" value="CARBOHYDRATE DIACID REGULATOR"/>
    <property type="match status" value="1"/>
</dbReference>
<dbReference type="Pfam" id="PF17853">
    <property type="entry name" value="GGDEF_2"/>
    <property type="match status" value="1"/>
</dbReference>
<dbReference type="Proteomes" id="UP000654257">
    <property type="component" value="Unassembled WGS sequence"/>
</dbReference>
<dbReference type="Pfam" id="PF13556">
    <property type="entry name" value="HTH_30"/>
    <property type="match status" value="1"/>
</dbReference>
<proteinExistence type="inferred from homology"/>
<organism evidence="5 6">
    <name type="scientific">Rhodococcoides trifolii</name>
    <dbReference type="NCBI Taxonomy" id="908250"/>
    <lineage>
        <taxon>Bacteria</taxon>
        <taxon>Bacillati</taxon>
        <taxon>Actinomycetota</taxon>
        <taxon>Actinomycetes</taxon>
        <taxon>Mycobacteriales</taxon>
        <taxon>Nocardiaceae</taxon>
        <taxon>Rhodococcoides</taxon>
    </lineage>
</organism>
<feature type="domain" description="PucR C-terminal helix-turn-helix" evidence="3">
    <location>
        <begin position="438"/>
        <end position="495"/>
    </location>
</feature>
<dbReference type="InterPro" id="IPR051448">
    <property type="entry name" value="CdaR-like_regulators"/>
</dbReference>
<dbReference type="AlphaFoldDB" id="A0A917D1N1"/>
<dbReference type="InterPro" id="IPR012914">
    <property type="entry name" value="PucR_dom"/>
</dbReference>